<evidence type="ECO:0000256" key="10">
    <source>
        <dbReference type="ARBA" id="ARBA00022989"/>
    </source>
</evidence>
<accession>A0A1Z5JC18</accession>
<keyword evidence="9" id="KW-0735">Signal-anchor</keyword>
<dbReference type="SUPFAM" id="SSF53448">
    <property type="entry name" value="Nucleotide-diphospho-sugar transferases"/>
    <property type="match status" value="1"/>
</dbReference>
<protein>
    <recommendedName>
        <fullName evidence="4">dolichyl-phosphate beta-glucosyltransferase</fullName>
        <ecNumber evidence="4">2.4.1.117</ecNumber>
    </recommendedName>
</protein>
<keyword evidence="5 15" id="KW-0328">Glycosyltransferase</keyword>
<comment type="subcellular location">
    <subcellularLocation>
        <location evidence="1">Endoplasmic reticulum membrane</location>
        <topology evidence="1">Single-pass membrane protein</topology>
    </subcellularLocation>
</comment>
<proteinExistence type="inferred from homology"/>
<dbReference type="OrthoDB" id="3784at2759"/>
<evidence type="ECO:0000313" key="15">
    <source>
        <dbReference type="EMBL" id="GAX11515.1"/>
    </source>
</evidence>
<evidence type="ECO:0000256" key="2">
    <source>
        <dbReference type="ARBA" id="ARBA00004922"/>
    </source>
</evidence>
<feature type="transmembrane region" description="Helical" evidence="13">
    <location>
        <begin position="12"/>
        <end position="31"/>
    </location>
</feature>
<dbReference type="EMBL" id="BDSP01000041">
    <property type="protein sequence ID" value="GAX11515.1"/>
    <property type="molecule type" value="Genomic_DNA"/>
</dbReference>
<evidence type="ECO:0000256" key="3">
    <source>
        <dbReference type="ARBA" id="ARBA00006739"/>
    </source>
</evidence>
<keyword evidence="11 13" id="KW-0472">Membrane</keyword>
<comment type="pathway">
    <text evidence="2">Protein modification; protein glycosylation.</text>
</comment>
<evidence type="ECO:0000256" key="4">
    <source>
        <dbReference type="ARBA" id="ARBA00012583"/>
    </source>
</evidence>
<comment type="similarity">
    <text evidence="3">Belongs to the glycosyltransferase 2 family.</text>
</comment>
<dbReference type="Proteomes" id="UP000198406">
    <property type="component" value="Unassembled WGS sequence"/>
</dbReference>
<keyword evidence="7 13" id="KW-0812">Transmembrane</keyword>
<evidence type="ECO:0000256" key="8">
    <source>
        <dbReference type="ARBA" id="ARBA00022824"/>
    </source>
</evidence>
<dbReference type="GO" id="GO:0006487">
    <property type="term" value="P:protein N-linked glycosylation"/>
    <property type="evidence" value="ECO:0007669"/>
    <property type="project" value="TreeGrafter"/>
</dbReference>
<evidence type="ECO:0000256" key="6">
    <source>
        <dbReference type="ARBA" id="ARBA00022679"/>
    </source>
</evidence>
<dbReference type="Gene3D" id="3.90.550.10">
    <property type="entry name" value="Spore Coat Polysaccharide Biosynthesis Protein SpsA, Chain A"/>
    <property type="match status" value="1"/>
</dbReference>
<dbReference type="EC" id="2.4.1.117" evidence="4"/>
<dbReference type="PANTHER" id="PTHR10859">
    <property type="entry name" value="GLYCOSYL TRANSFERASE"/>
    <property type="match status" value="1"/>
</dbReference>
<evidence type="ECO:0000256" key="11">
    <source>
        <dbReference type="ARBA" id="ARBA00023136"/>
    </source>
</evidence>
<dbReference type="Pfam" id="PF00535">
    <property type="entry name" value="Glycos_transf_2"/>
    <property type="match status" value="1"/>
</dbReference>
<organism evidence="15 16">
    <name type="scientific">Fistulifera solaris</name>
    <name type="common">Oleaginous diatom</name>
    <dbReference type="NCBI Taxonomy" id="1519565"/>
    <lineage>
        <taxon>Eukaryota</taxon>
        <taxon>Sar</taxon>
        <taxon>Stramenopiles</taxon>
        <taxon>Ochrophyta</taxon>
        <taxon>Bacillariophyta</taxon>
        <taxon>Bacillariophyceae</taxon>
        <taxon>Bacillariophycidae</taxon>
        <taxon>Naviculales</taxon>
        <taxon>Naviculaceae</taxon>
        <taxon>Fistulifera</taxon>
    </lineage>
</organism>
<keyword evidence="16" id="KW-1185">Reference proteome</keyword>
<dbReference type="CDD" id="cd04188">
    <property type="entry name" value="DPG_synthase"/>
    <property type="match status" value="1"/>
</dbReference>
<evidence type="ECO:0000256" key="1">
    <source>
        <dbReference type="ARBA" id="ARBA00004389"/>
    </source>
</evidence>
<dbReference type="PANTHER" id="PTHR10859:SF91">
    <property type="entry name" value="DOLICHYL-PHOSPHATE BETA-GLUCOSYLTRANSFERASE"/>
    <property type="match status" value="1"/>
</dbReference>
<comment type="caution">
    <text evidence="15">The sequence shown here is derived from an EMBL/GenBank/DDBJ whole genome shotgun (WGS) entry which is preliminary data.</text>
</comment>
<evidence type="ECO:0000256" key="9">
    <source>
        <dbReference type="ARBA" id="ARBA00022968"/>
    </source>
</evidence>
<dbReference type="InterPro" id="IPR035518">
    <property type="entry name" value="DPG_synthase"/>
</dbReference>
<evidence type="ECO:0000313" key="16">
    <source>
        <dbReference type="Proteomes" id="UP000198406"/>
    </source>
</evidence>
<dbReference type="InterPro" id="IPR029044">
    <property type="entry name" value="Nucleotide-diphossugar_trans"/>
</dbReference>
<evidence type="ECO:0000259" key="14">
    <source>
        <dbReference type="Pfam" id="PF00535"/>
    </source>
</evidence>
<evidence type="ECO:0000256" key="5">
    <source>
        <dbReference type="ARBA" id="ARBA00022676"/>
    </source>
</evidence>
<dbReference type="InParanoid" id="A0A1Z5JC18"/>
<dbReference type="GO" id="GO:0004581">
    <property type="term" value="F:dolichyl-phosphate beta-glucosyltransferase activity"/>
    <property type="evidence" value="ECO:0007669"/>
    <property type="project" value="UniProtKB-EC"/>
</dbReference>
<comment type="catalytic activity">
    <reaction evidence="12">
        <text>a di-trans,poly-cis-dolichyl phosphate + UDP-alpha-D-glucose = a di-trans,poly-cis-dolichyl beta-D-glucosyl phosphate + UDP</text>
        <dbReference type="Rhea" id="RHEA:15401"/>
        <dbReference type="Rhea" id="RHEA-COMP:19498"/>
        <dbReference type="Rhea" id="RHEA-COMP:19502"/>
        <dbReference type="ChEBI" id="CHEBI:57525"/>
        <dbReference type="ChEBI" id="CHEBI:57683"/>
        <dbReference type="ChEBI" id="CHEBI:58223"/>
        <dbReference type="ChEBI" id="CHEBI:58885"/>
        <dbReference type="EC" id="2.4.1.117"/>
    </reaction>
    <physiologicalReaction direction="left-to-right" evidence="12">
        <dbReference type="Rhea" id="RHEA:15402"/>
    </physiologicalReaction>
</comment>
<name>A0A1Z5JC18_FISSO</name>
<keyword evidence="6 15" id="KW-0808">Transferase</keyword>
<dbReference type="GO" id="GO:0005789">
    <property type="term" value="C:endoplasmic reticulum membrane"/>
    <property type="evidence" value="ECO:0007669"/>
    <property type="project" value="UniProtKB-SubCell"/>
</dbReference>
<keyword evidence="10 13" id="KW-1133">Transmembrane helix</keyword>
<gene>
    <name evidence="15" type="ORF">FisN_22Lh206</name>
</gene>
<evidence type="ECO:0000256" key="12">
    <source>
        <dbReference type="ARBA" id="ARBA00045097"/>
    </source>
</evidence>
<sequence length="327" mass="36513">MIADDSSSSSSFWTVGLLGLLLMGGLCYLFYPAFVAREGRGRVLPQATNIGGTKSNTEDVLLSIIIPAFNEELRLPIMLEDAFHYLTSPSCPALKQLGKGAVEWIVVDDGSSDQTGRAFRRYVEEKPPSHNMCYKLITLPRNLGKGAAVQSGMLAATGQFCLYVDADGATSFGPGLEALTHQLMSGKEFVFMGSRAHLQQERSFLRRFLALAFRVLLTITLGPAAQHIRDTQCGFKLISRNAAQRIFRTLHLQRWAFDIEVLYLAVHLQVTVKEEVVPWHEVEGSKLNTSIWNLALVSLSMLRDMICVRLCYQLGIWSFDNDVKKHR</sequence>
<keyword evidence="8" id="KW-0256">Endoplasmic reticulum</keyword>
<dbReference type="AlphaFoldDB" id="A0A1Z5JC18"/>
<reference evidence="15 16" key="1">
    <citation type="journal article" date="2015" name="Plant Cell">
        <title>Oil accumulation by the oleaginous diatom Fistulifera solaris as revealed by the genome and transcriptome.</title>
        <authorList>
            <person name="Tanaka T."/>
            <person name="Maeda Y."/>
            <person name="Veluchamy A."/>
            <person name="Tanaka M."/>
            <person name="Abida H."/>
            <person name="Marechal E."/>
            <person name="Bowler C."/>
            <person name="Muto M."/>
            <person name="Sunaga Y."/>
            <person name="Tanaka M."/>
            <person name="Yoshino T."/>
            <person name="Taniguchi T."/>
            <person name="Fukuda Y."/>
            <person name="Nemoto M."/>
            <person name="Matsumoto M."/>
            <person name="Wong P.S."/>
            <person name="Aburatani S."/>
            <person name="Fujibuchi W."/>
        </authorList>
    </citation>
    <scope>NUCLEOTIDE SEQUENCE [LARGE SCALE GENOMIC DNA]</scope>
    <source>
        <strain evidence="15 16">JPCC DA0580</strain>
    </source>
</reference>
<evidence type="ECO:0000256" key="7">
    <source>
        <dbReference type="ARBA" id="ARBA00022692"/>
    </source>
</evidence>
<evidence type="ECO:0000256" key="13">
    <source>
        <dbReference type="SAM" id="Phobius"/>
    </source>
</evidence>
<feature type="domain" description="Glycosyltransferase 2-like" evidence="14">
    <location>
        <begin position="63"/>
        <end position="247"/>
    </location>
</feature>
<dbReference type="InterPro" id="IPR001173">
    <property type="entry name" value="Glyco_trans_2-like"/>
</dbReference>